<accession>A7IUM3</accession>
<dbReference type="EMBL" id="DQ491001">
    <property type="protein sequence ID" value="ABT14047.1"/>
    <property type="molecule type" value="Genomic_DNA"/>
</dbReference>
<dbReference type="Proteomes" id="UP000246715">
    <property type="component" value="Segment"/>
</dbReference>
<sequence>MGDEPGADVPEVLLEPDLTVVADADIDGLHAILHSVGDYSFVGTILSELEVAPTEGTLHGYQVQFQLVCDMVLEFSIQGIPCLEAHGV</sequence>
<gene>
    <name evidence="1" type="primary">m493L</name>
    <name evidence="1" type="ORF">MT325_m493L</name>
</gene>
<reference evidence="1 2" key="1">
    <citation type="journal article" date="2007" name="Virology">
        <title>Sequence and annotation of the 314-kb MT325 and the 321-kb FR483 viruses that infect Chlorella Pbi.</title>
        <authorList>
            <person name="Fitzgerald L.A."/>
            <person name="Graves M.V."/>
            <person name="Li X."/>
            <person name="Feldblyum T."/>
            <person name="Hartigan J."/>
            <person name="Van Etten J.L."/>
        </authorList>
    </citation>
    <scope>NUCLEOTIDE SEQUENCE [LARGE SCALE GENOMIC DNA]</scope>
    <source>
        <strain evidence="1 2">MT325</strain>
    </source>
</reference>
<organism evidence="1 2">
    <name type="scientific">Paramecium bursaria Chlorella virus MT325</name>
    <name type="common">PBCV-MT325</name>
    <dbReference type="NCBI Taxonomy" id="346932"/>
    <lineage>
        <taxon>Viruses</taxon>
        <taxon>Varidnaviria</taxon>
        <taxon>Bamfordvirae</taxon>
        <taxon>Nucleocytoviricota</taxon>
        <taxon>Megaviricetes</taxon>
        <taxon>Algavirales</taxon>
        <taxon>Phycodnaviridae</taxon>
        <taxon>Chlorovirus</taxon>
        <taxon>Chlorovirus conductrix</taxon>
        <taxon>Paramecium bursaria Chlorella virus A1</taxon>
    </lineage>
</organism>
<evidence type="ECO:0000313" key="1">
    <source>
        <dbReference type="EMBL" id="ABT14047.1"/>
    </source>
</evidence>
<organismHost>
    <name type="scientific">Paramecium bursaria</name>
    <dbReference type="NCBI Taxonomy" id="74790"/>
</organismHost>
<name>A7IUM3_PBCVM</name>
<evidence type="ECO:0000313" key="2">
    <source>
        <dbReference type="Proteomes" id="UP000246715"/>
    </source>
</evidence>
<protein>
    <submittedName>
        <fullName evidence="1">Uncharacterized protein m493L</fullName>
    </submittedName>
</protein>
<proteinExistence type="predicted"/>